<dbReference type="OrthoDB" id="1597724at2759"/>
<evidence type="ECO:0000256" key="5">
    <source>
        <dbReference type="ARBA" id="ARBA00022741"/>
    </source>
</evidence>
<evidence type="ECO:0000256" key="6">
    <source>
        <dbReference type="ARBA" id="ARBA00023134"/>
    </source>
</evidence>
<feature type="region of interest" description="Disordered" evidence="9">
    <location>
        <begin position="1"/>
        <end position="21"/>
    </location>
</feature>
<evidence type="ECO:0000256" key="3">
    <source>
        <dbReference type="ARBA" id="ARBA00006828"/>
    </source>
</evidence>
<dbReference type="PANTHER" id="PTHR22796">
    <property type="entry name" value="URG4-RELATED"/>
    <property type="match status" value="1"/>
</dbReference>
<evidence type="ECO:0000256" key="4">
    <source>
        <dbReference type="ARBA" id="ARBA00022490"/>
    </source>
</evidence>
<reference evidence="11" key="3">
    <citation type="submission" date="2025-09" db="UniProtKB">
        <authorList>
            <consortium name="Ensembl"/>
        </authorList>
    </citation>
    <scope>IDENTIFICATION</scope>
</reference>
<dbReference type="InterPro" id="IPR058641">
    <property type="entry name" value="GVIN1_dom"/>
</dbReference>
<dbReference type="Pfam" id="PF25496">
    <property type="entry name" value="URGCP"/>
    <property type="match status" value="1"/>
</dbReference>
<dbReference type="Gene3D" id="3.40.50.300">
    <property type="entry name" value="P-loop containing nucleotide triphosphate hydrolases"/>
    <property type="match status" value="1"/>
</dbReference>
<feature type="domain" description="VLIG-type G" evidence="10">
    <location>
        <begin position="1488"/>
        <end position="1729"/>
    </location>
</feature>
<dbReference type="OMA" id="AMWSITP"/>
<keyword evidence="6" id="KW-0342">GTP-binding</keyword>
<evidence type="ECO:0000256" key="1">
    <source>
        <dbReference type="ARBA" id="ARBA00004123"/>
    </source>
</evidence>
<comment type="subcellular location">
    <subcellularLocation>
        <location evidence="2">Cytoplasm</location>
    </subcellularLocation>
    <subcellularLocation>
        <location evidence="1">Nucleus</location>
    </subcellularLocation>
</comment>
<keyword evidence="8" id="KW-0175">Coiled coil</keyword>
<keyword evidence="4" id="KW-0963">Cytoplasm</keyword>
<dbReference type="Pfam" id="PF25683">
    <property type="entry name" value="URGCP_GTPase"/>
    <property type="match status" value="1"/>
</dbReference>
<keyword evidence="7" id="KW-0539">Nucleus</keyword>
<organism evidence="11 12">
    <name type="scientific">Vombatus ursinus</name>
    <name type="common">Common wombat</name>
    <dbReference type="NCBI Taxonomy" id="29139"/>
    <lineage>
        <taxon>Eukaryota</taxon>
        <taxon>Metazoa</taxon>
        <taxon>Chordata</taxon>
        <taxon>Craniata</taxon>
        <taxon>Vertebrata</taxon>
        <taxon>Euteleostomi</taxon>
        <taxon>Mammalia</taxon>
        <taxon>Metatheria</taxon>
        <taxon>Diprotodontia</taxon>
        <taxon>Vombatidae</taxon>
        <taxon>Vombatus</taxon>
    </lineage>
</organism>
<dbReference type="InterPro" id="IPR030383">
    <property type="entry name" value="G_VLIG_dom"/>
</dbReference>
<feature type="coiled-coil region" evidence="8">
    <location>
        <begin position="1297"/>
        <end position="1324"/>
    </location>
</feature>
<dbReference type="GO" id="GO:0005737">
    <property type="term" value="C:cytoplasm"/>
    <property type="evidence" value="ECO:0007669"/>
    <property type="project" value="UniProtKB-SubCell"/>
</dbReference>
<evidence type="ECO:0000313" key="12">
    <source>
        <dbReference type="Proteomes" id="UP000314987"/>
    </source>
</evidence>
<dbReference type="InterPro" id="IPR057365">
    <property type="entry name" value="URGCP"/>
</dbReference>
<comment type="similarity">
    <text evidence="3">Belongs to the TRAFAC class dynamin-like GTPase superfamily. Very large inducible GTPase (VLIG) family.</text>
</comment>
<dbReference type="PANTHER" id="PTHR22796:SF6">
    <property type="entry name" value="INTERFERON-INDUCED VERY LARGE GTPASE 1-RELATED"/>
    <property type="match status" value="1"/>
</dbReference>
<accession>A0A4X2K9U6</accession>
<reference evidence="11" key="2">
    <citation type="submission" date="2025-08" db="UniProtKB">
        <authorList>
            <consortium name="Ensembl"/>
        </authorList>
    </citation>
    <scope>IDENTIFICATION</scope>
</reference>
<evidence type="ECO:0000256" key="9">
    <source>
        <dbReference type="SAM" id="MobiDB-lite"/>
    </source>
</evidence>
<name>A0A4X2K9U6_VOMUR</name>
<keyword evidence="12" id="KW-1185">Reference proteome</keyword>
<evidence type="ECO:0000256" key="7">
    <source>
        <dbReference type="ARBA" id="ARBA00023242"/>
    </source>
</evidence>
<keyword evidence="5" id="KW-0547">Nucleotide-binding</keyword>
<dbReference type="Proteomes" id="UP000314987">
    <property type="component" value="Unassembled WGS sequence"/>
</dbReference>
<feature type="compositionally biased region" description="Acidic residues" evidence="9">
    <location>
        <begin position="1"/>
        <end position="12"/>
    </location>
</feature>
<dbReference type="SUPFAM" id="SSF52540">
    <property type="entry name" value="P-loop containing nucleoside triphosphate hydrolases"/>
    <property type="match status" value="1"/>
</dbReference>
<dbReference type="InterPro" id="IPR027417">
    <property type="entry name" value="P-loop_NTPase"/>
</dbReference>
<evidence type="ECO:0000259" key="10">
    <source>
        <dbReference type="PROSITE" id="PS51717"/>
    </source>
</evidence>
<evidence type="ECO:0000256" key="8">
    <source>
        <dbReference type="SAM" id="Coils"/>
    </source>
</evidence>
<evidence type="ECO:0000256" key="2">
    <source>
        <dbReference type="ARBA" id="ARBA00004496"/>
    </source>
</evidence>
<evidence type="ECO:0000313" key="11">
    <source>
        <dbReference type="Ensembl" id="ENSVURP00010005970.1"/>
    </source>
</evidence>
<dbReference type="GO" id="GO:0005634">
    <property type="term" value="C:nucleus"/>
    <property type="evidence" value="ECO:0007669"/>
    <property type="project" value="UniProtKB-SubCell"/>
</dbReference>
<dbReference type="GO" id="GO:0005525">
    <property type="term" value="F:GTP binding"/>
    <property type="evidence" value="ECO:0007669"/>
    <property type="project" value="UniProtKB-KW"/>
</dbReference>
<gene>
    <name evidence="11" type="primary">LOC114044980</name>
</gene>
<dbReference type="Pfam" id="PF25974">
    <property type="entry name" value="URGCP_9th"/>
    <property type="match status" value="1"/>
</dbReference>
<proteinExistence type="inferred from homology"/>
<reference evidence="12" key="1">
    <citation type="submission" date="2018-12" db="EMBL/GenBank/DDBJ databases">
        <authorList>
            <person name="Yazar S."/>
        </authorList>
    </citation>
    <scope>NUCLEOTIDE SEQUENCE [LARGE SCALE GENOMIC DNA]</scope>
</reference>
<sequence length="2432" mass="279438">MSTPGDNDDEPSQGDPGRRELEEKLRELGLDTQYWLTKLQERLGVTSAQALQHLQQREIQTLKSQARHSWEKRALEKLLQLSSGQGSEKMEDKHWVTVKERQEWAQSSLRELREMQAADKSRQEMIVREKEEELREAMEIPSKYWPLPEKPLMEVIENMQRHLSHMEGILSHRENLPDKELLKRVSGGLALQGIYQTNHPEDLLERREELLSLPENFALLSPTQGTRMETMEFLSSREESMFTESMEKLGFSVSFLAKGGGWGFNLEASANDTRSSDSRQVHKSHSKDTYSCTTKFSYVPLASCHFSQDQLHLSRSALQELKQLEQLLSHFSGAETHQLLKDRCEAFFQRFGSHVNQGPLYLGGVFWWKAVAEGFRSEELGDVKQQASEALDVYIRGSYSGFGLTAAAMVNASNCQPQMASHNRSSSNLPARFQMSVYQTGGPPEVDSLPQWKAGLVASNHTWRVIDRGYQLVPVWEIILSNHKQDFQDPLQVARCLTDIYTALTGRCARTQDGEELLSAQEDARSFVEEVKSWEITEPEEKLMKLMDFKQKLSEKTRNSNTWINICLKDLALQKFLVDIVSFCKDFPVHETKLIKSQLRSLLYPHVYQVEEFPQSRPIMQWVFHSAKEQQDISVTEFAEFIQLLEKTKNDLLEINHNSESLGKVEEAQRRATYQVSASLSSFLKALKQAEESGTHLLLLSIAAGAGYKEENQTFHCLLGCEELNFLLCEMKEAHEKYQHLNKECDYRAQAFLLVTGLTVTPGQSAVSAEEKMQRLKLMQSHMDQSWSKEILHVLLKPGGGHDWETLEKDLNFLMSGEYEATVNCMQMDQVKKELESVSQRKKKTCEPEASTITHHEVIKNSNFLDLAKRLGLEHYYPRKMGRADFHLIYKASVHDSQPDTEGKLPFYFLQKLLMLDCRLRYLVCKGGGDTEGSSTLTLTNLKNDTSDPYGDLFDDRNTPSLLLSTVPPHIHPMDTQMMIFHCADDFMRQYISNKLSICQFALPLVVPNPCTSKIEFPLWSLSQIKRSWRQVEKSSGEDTVINFNSQLISQEPIPIVSFIRVVNSASSKSQILNSLLSKHKHDAFFHRHCRGSSKSCLLMGGMIEISWFCPGERDEDRFERCVAFTNLRGDAKDHETQLRFLQEIASVTVVLVSASDKSERTVKMVHDLWKSTKPLVYLFDDKEENVFNDSGQKVRIGIRNRNEAELMDELTKVINRLLKSSGPFLSLEDCAEVARRHGFLVDVDRKECQEAKGKAQALLALMTEMKLSEMKERLLPLQGELWHQWCKKDKELCHLREKGNRSLEQHKSEIETEKRRIRQAQLKRAFPLNDLMRSVLEILQSHSEKDNSTELYFLQWLSMFMDNLTRGHLKKLQKRYNQLWSLELSKNRKGSKSASLKCQETELEAVSKEIRDLSLGIDHLLREVGQIYETLEEASSQTDTVFSSLPQIAADLMVSGFPLELMDGDASYVPLQWVAAVFDRLIEKIGDQKIFVISVLGLQSTGKSTLLNAMFGLQFNVSAGRCTRGAYMQLLKVEEAVWEELGFGFVLVVDTEGLRALELTGKSQNRDNELATFVIGLANLTLINIFGENPSEMQDILQIAVQAFLRMKQVNISPSCLFVHQNVGAITAKDQNVEGRRRLQQRLDEMAATAAEQEQCSDITSFSDVIRFDVNTHVHYFAHLWEGDPPMAPPNPSYSHNIQELKQGLLLAAKKESKGSILKMSEVKVRIHDLWKALLNENFIFSFRNTREIVAMIKLETMYNNWTWNLRSHVLGLENQLSNQIQNGEIQDLPRSSIEANIAEKYDAIRQELQRYFDEDQENEILIQWKGNFENKLRNLKEALVSEIIKKSNGFLSSRKSQDKLDKKKSEYEKALLLRSRDMALSLMGKELSEEELRKTFSQLWTKWVSKVSSTSSPAEDPDIDVDLENVFLDHFKQEHNVASKLRNHSRRKMFSINYEKHVTMKTKWKVYTPKITENDEKAIMQSNEYIISLITKNIEDKLRMGMDYNISYFHEILRLIDMATDSASEEAKYTFTNEYKIDLSLCLCHRAAANFRDMHTAFKRAHDPVTYLENKREDFFMSFKISCRGATSITAFSDFLCSKLTASLPIAIRKKIALDLAGEIRANCTAFNGNRSNLEKHILISLAKEENFENFWEYIHTPKTFFEKYIEKEIQAYCSNKGNEKLNNFLSKSLEFFKKVILTAICESTLVAKEQNNSASVWLDILCNHLACHLTLPRGDLRSIEHQEIDDIEFLKEAMKENLDTRIQRIREENEITSLLENIVAEIQTMLSAQLSGCWKQCPFCKAICTNTAINHGEDHSVPFHRSKAVTGIKWNETDEFSIDFCTSSVASNISFILKDGRTIPYKTYRQAGGEYATWSITPDTSIQPYWKWFVCCFKSQLEERYNFRFKGRGQIPDAWFSITREDVLNDLNK</sequence>
<dbReference type="STRING" id="29139.ENSVURP00010005970"/>
<dbReference type="PROSITE" id="PS51717">
    <property type="entry name" value="G_VLIG"/>
    <property type="match status" value="1"/>
</dbReference>
<protein>
    <recommendedName>
        <fullName evidence="10">VLIG-type G domain-containing protein</fullName>
    </recommendedName>
</protein>
<dbReference type="GeneTree" id="ENSGT00940000154393"/>
<dbReference type="Ensembl" id="ENSVURT00010006752.1">
    <property type="protein sequence ID" value="ENSVURP00010005970.1"/>
    <property type="gene ID" value="ENSVURG00010004634.1"/>
</dbReference>